<dbReference type="HOGENOM" id="CLU_975965_0_0_5"/>
<feature type="compositionally biased region" description="Polar residues" evidence="1">
    <location>
        <begin position="275"/>
        <end position="285"/>
    </location>
</feature>
<organism evidence="3 4">
    <name type="scientific">Microvirga lotononidis</name>
    <dbReference type="NCBI Taxonomy" id="864069"/>
    <lineage>
        <taxon>Bacteria</taxon>
        <taxon>Pseudomonadati</taxon>
        <taxon>Pseudomonadota</taxon>
        <taxon>Alphaproteobacteria</taxon>
        <taxon>Hyphomicrobiales</taxon>
        <taxon>Methylobacteriaceae</taxon>
        <taxon>Microvirga</taxon>
    </lineage>
</organism>
<dbReference type="STRING" id="864069.MicloDRAFT_00005760"/>
<dbReference type="GO" id="GO:0003677">
    <property type="term" value="F:DNA binding"/>
    <property type="evidence" value="ECO:0007669"/>
    <property type="project" value="InterPro"/>
</dbReference>
<accession>I4Z381</accession>
<dbReference type="AlphaFoldDB" id="I4Z381"/>
<feature type="domain" description="HTH merR-type" evidence="2">
    <location>
        <begin position="211"/>
        <end position="238"/>
    </location>
</feature>
<dbReference type="PROSITE" id="PS50937">
    <property type="entry name" value="HTH_MERR_2"/>
    <property type="match status" value="1"/>
</dbReference>
<dbReference type="GO" id="GO:0006355">
    <property type="term" value="P:regulation of DNA-templated transcription"/>
    <property type="evidence" value="ECO:0007669"/>
    <property type="project" value="InterPro"/>
</dbReference>
<evidence type="ECO:0000313" key="4">
    <source>
        <dbReference type="Proteomes" id="UP000003947"/>
    </source>
</evidence>
<evidence type="ECO:0000259" key="2">
    <source>
        <dbReference type="PROSITE" id="PS50937"/>
    </source>
</evidence>
<protein>
    <recommendedName>
        <fullName evidence="2">HTH merR-type domain-containing protein</fullName>
    </recommendedName>
</protein>
<dbReference type="EMBL" id="JH660636">
    <property type="protein sequence ID" value="EIM30673.1"/>
    <property type="molecule type" value="Genomic_DNA"/>
</dbReference>
<sequence>MKRAAETDNLRRQHLERMAYDVELARHRYMKVDPNNRLVADTLEADWNDKLRLHAEAAEAYERKAREQVGELDAEARRRILDLAEQFPRVWHDPRIDPRERKRILRLLIEDVTLVKADTITAHVRLPGGATRTLTLERPLPIAQIRKIKPEIVSEVDGLLDEHCDREVADILNRRGRRTWEGKAFTLKKVALIRSTYHLPSRYERLRRRNMLTTREVAARFGVSEATVHQWGRQGLIRKCYSDRLARGLWDVPSDETILKGCGGRGARPARRGPITSSKSEQGAV</sequence>
<name>I4Z381_9HYPH</name>
<proteinExistence type="predicted"/>
<keyword evidence="4" id="KW-1185">Reference proteome</keyword>
<dbReference type="PATRIC" id="fig|864069.3.peg.637"/>
<gene>
    <name evidence="3" type="ORF">MicloDRAFT_00005760</name>
</gene>
<dbReference type="eggNOG" id="COG1961">
    <property type="taxonomic scope" value="Bacteria"/>
</dbReference>
<evidence type="ECO:0000256" key="1">
    <source>
        <dbReference type="SAM" id="MobiDB-lite"/>
    </source>
</evidence>
<dbReference type="InterPro" id="IPR000551">
    <property type="entry name" value="MerR-type_HTH_dom"/>
</dbReference>
<reference evidence="3 4" key="1">
    <citation type="submission" date="2012-02" db="EMBL/GenBank/DDBJ databases">
        <title>Improved High-Quality Draft sequence of Microvirga sp. WSM3557.</title>
        <authorList>
            <consortium name="US DOE Joint Genome Institute"/>
            <person name="Lucas S."/>
            <person name="Han J."/>
            <person name="Lapidus A."/>
            <person name="Cheng J.-F."/>
            <person name="Goodwin L."/>
            <person name="Pitluck S."/>
            <person name="Peters L."/>
            <person name="Zhang X."/>
            <person name="Detter J.C."/>
            <person name="Han C."/>
            <person name="Tapia R."/>
            <person name="Land M."/>
            <person name="Hauser L."/>
            <person name="Kyrpides N."/>
            <person name="Ivanova N."/>
            <person name="Pagani I."/>
            <person name="Brau L."/>
            <person name="Yates R."/>
            <person name="O'Hara G."/>
            <person name="Rui T."/>
            <person name="Howieson J."/>
            <person name="Reeve W."/>
            <person name="Woyke T."/>
        </authorList>
    </citation>
    <scope>NUCLEOTIDE SEQUENCE [LARGE SCALE GENOMIC DNA]</scope>
    <source>
        <strain evidence="3 4">WSM3557</strain>
    </source>
</reference>
<evidence type="ECO:0000313" key="3">
    <source>
        <dbReference type="EMBL" id="EIM30673.1"/>
    </source>
</evidence>
<dbReference type="Proteomes" id="UP000003947">
    <property type="component" value="Unassembled WGS sequence"/>
</dbReference>
<feature type="region of interest" description="Disordered" evidence="1">
    <location>
        <begin position="262"/>
        <end position="285"/>
    </location>
</feature>